<feature type="region of interest" description="Disordered" evidence="1">
    <location>
        <begin position="12"/>
        <end position="34"/>
    </location>
</feature>
<protein>
    <submittedName>
        <fullName evidence="2">Uncharacterized protein</fullName>
    </submittedName>
</protein>
<evidence type="ECO:0000313" key="3">
    <source>
        <dbReference type="Proteomes" id="UP000030645"/>
    </source>
</evidence>
<reference evidence="3" key="1">
    <citation type="submission" date="2013-01" db="EMBL/GenBank/DDBJ databases">
        <title>Draft Genome Sequence of a Mulberry Tree, Morus notabilis C.K. Schneid.</title>
        <authorList>
            <person name="He N."/>
            <person name="Zhao S."/>
        </authorList>
    </citation>
    <scope>NUCLEOTIDE SEQUENCE</scope>
</reference>
<dbReference type="Proteomes" id="UP000030645">
    <property type="component" value="Unassembled WGS sequence"/>
</dbReference>
<dbReference type="EMBL" id="KE344510">
    <property type="protein sequence ID" value="EXB65285.1"/>
    <property type="molecule type" value="Genomic_DNA"/>
</dbReference>
<name>W9RCS5_9ROSA</name>
<proteinExistence type="predicted"/>
<sequence length="135" mass="15375">MRTKRRFLKGAGLQLNSTSASSRRQHPQPSVPTQEFNNYVRQPQAFMEQMSKMFISLKQHIPNLLQKTCPSPFLPRHQISSVIGKASIIPRGPAFILAESLLRGGYGEDLCPHRFSSHKVFCKDKAHPRRKPLLL</sequence>
<accession>W9RCS5</accession>
<dbReference type="AlphaFoldDB" id="W9RCS5"/>
<evidence type="ECO:0000256" key="1">
    <source>
        <dbReference type="SAM" id="MobiDB-lite"/>
    </source>
</evidence>
<feature type="compositionally biased region" description="Polar residues" evidence="1">
    <location>
        <begin position="14"/>
        <end position="34"/>
    </location>
</feature>
<evidence type="ECO:0000313" key="2">
    <source>
        <dbReference type="EMBL" id="EXB65285.1"/>
    </source>
</evidence>
<gene>
    <name evidence="2" type="ORF">L484_025364</name>
</gene>
<organism evidence="2 3">
    <name type="scientific">Morus notabilis</name>
    <dbReference type="NCBI Taxonomy" id="981085"/>
    <lineage>
        <taxon>Eukaryota</taxon>
        <taxon>Viridiplantae</taxon>
        <taxon>Streptophyta</taxon>
        <taxon>Embryophyta</taxon>
        <taxon>Tracheophyta</taxon>
        <taxon>Spermatophyta</taxon>
        <taxon>Magnoliopsida</taxon>
        <taxon>eudicotyledons</taxon>
        <taxon>Gunneridae</taxon>
        <taxon>Pentapetalae</taxon>
        <taxon>rosids</taxon>
        <taxon>fabids</taxon>
        <taxon>Rosales</taxon>
        <taxon>Moraceae</taxon>
        <taxon>Moreae</taxon>
        <taxon>Morus</taxon>
    </lineage>
</organism>
<keyword evidence="3" id="KW-1185">Reference proteome</keyword>